<name>A0A841IUE6_9ACTN</name>
<dbReference type="GO" id="GO:0009228">
    <property type="term" value="P:thiamine biosynthetic process"/>
    <property type="evidence" value="ECO:0007669"/>
    <property type="project" value="InterPro"/>
</dbReference>
<proteinExistence type="predicted"/>
<dbReference type="PROSITE" id="PS51257">
    <property type="entry name" value="PROKAR_LIPOPROTEIN"/>
    <property type="match status" value="1"/>
</dbReference>
<dbReference type="AlphaFoldDB" id="A0A841IUE6"/>
<dbReference type="InterPro" id="IPR027939">
    <property type="entry name" value="NMT1/THI5"/>
</dbReference>
<dbReference type="SUPFAM" id="SSF53850">
    <property type="entry name" value="Periplasmic binding protein-like II"/>
    <property type="match status" value="1"/>
</dbReference>
<feature type="domain" description="SsuA/THI5-like" evidence="2">
    <location>
        <begin position="71"/>
        <end position="267"/>
    </location>
</feature>
<dbReference type="RefSeq" id="WP_184293314.1">
    <property type="nucleotide sequence ID" value="NZ_JACHJO010000012.1"/>
</dbReference>
<feature type="signal peptide" evidence="1">
    <location>
        <begin position="1"/>
        <end position="29"/>
    </location>
</feature>
<dbReference type="Gene3D" id="3.40.190.10">
    <property type="entry name" value="Periplasmic binding protein-like II"/>
    <property type="match status" value="2"/>
</dbReference>
<evidence type="ECO:0000313" key="4">
    <source>
        <dbReference type="Proteomes" id="UP000536604"/>
    </source>
</evidence>
<dbReference type="Proteomes" id="UP000536604">
    <property type="component" value="Unassembled WGS sequence"/>
</dbReference>
<keyword evidence="4" id="KW-1185">Reference proteome</keyword>
<reference evidence="3 4" key="1">
    <citation type="submission" date="2020-08" db="EMBL/GenBank/DDBJ databases">
        <title>Genomic Encyclopedia of Type Strains, Phase III (KMG-III): the genomes of soil and plant-associated and newly described type strains.</title>
        <authorList>
            <person name="Whitman W."/>
        </authorList>
    </citation>
    <scope>NUCLEOTIDE SEQUENCE [LARGE SCALE GENOMIC DNA]</scope>
    <source>
        <strain evidence="3 4">CECT 8712</strain>
    </source>
</reference>
<dbReference type="PANTHER" id="PTHR31528:SF3">
    <property type="entry name" value="THIAMINE BIOSYNTHESIS PROTEIN HI_0357-RELATED"/>
    <property type="match status" value="1"/>
</dbReference>
<comment type="caution">
    <text evidence="3">The sequence shown here is derived from an EMBL/GenBank/DDBJ whole genome shotgun (WGS) entry which is preliminary data.</text>
</comment>
<keyword evidence="1" id="KW-0732">Signal</keyword>
<dbReference type="Pfam" id="PF09084">
    <property type="entry name" value="NMT1"/>
    <property type="match status" value="1"/>
</dbReference>
<dbReference type="EMBL" id="JACHJO010000012">
    <property type="protein sequence ID" value="MBB6121870.1"/>
    <property type="molecule type" value="Genomic_DNA"/>
</dbReference>
<dbReference type="PANTHER" id="PTHR31528">
    <property type="entry name" value="4-AMINO-5-HYDROXYMETHYL-2-METHYLPYRIMIDINE PHOSPHATE SYNTHASE THI11-RELATED"/>
    <property type="match status" value="1"/>
</dbReference>
<evidence type="ECO:0000256" key="1">
    <source>
        <dbReference type="SAM" id="SignalP"/>
    </source>
</evidence>
<organism evidence="3 4">
    <name type="scientific">Nocardiopsis algeriensis</name>
    <dbReference type="NCBI Taxonomy" id="1478215"/>
    <lineage>
        <taxon>Bacteria</taxon>
        <taxon>Bacillati</taxon>
        <taxon>Actinomycetota</taxon>
        <taxon>Actinomycetes</taxon>
        <taxon>Streptosporangiales</taxon>
        <taxon>Nocardiopsidaceae</taxon>
        <taxon>Nocardiopsis</taxon>
    </lineage>
</organism>
<evidence type="ECO:0000313" key="3">
    <source>
        <dbReference type="EMBL" id="MBB6121870.1"/>
    </source>
</evidence>
<dbReference type="InterPro" id="IPR015168">
    <property type="entry name" value="SsuA/THI5"/>
</dbReference>
<sequence>MTFPTTRRHLGAAAATAAVLLTAACGGTAEGDQTPVATVIDDERCAANEEAGKLTYISGYFYQASVTQLEVFAAESLGYFDAVCLDVEIQGGTGDVMANAQLVSAGTAHFTALSNEAEVVQASEADHNIIGIATYGHVPISILLTSPEVEDLKELEGQIMGHQSMTPAPLEAMLISEGVDLDKIEQVDAGYDPSILPRDEVQALTAFRSNEPHQLAAMGEEYKEWLPEEFGVVGSFGVMTTSPEFAEANPTVVEDFLRALAKASDYCQGEGNAEECVGYAAELDESGTYDAEHNAKVWATESELVRASTPDDAINGYIDLNLTEAEVQNLVDNGALESVPDLEPLFDPRYLEAVHVAGDVLWSSDE</sequence>
<evidence type="ECO:0000259" key="2">
    <source>
        <dbReference type="Pfam" id="PF09084"/>
    </source>
</evidence>
<feature type="chain" id="PRO_5038689462" evidence="1">
    <location>
        <begin position="30"/>
        <end position="366"/>
    </location>
</feature>
<gene>
    <name evidence="3" type="ORF">FHS13_003849</name>
</gene>
<accession>A0A841IUE6</accession>
<protein>
    <submittedName>
        <fullName evidence="3">NitT/TauT family transport system substrate-binding protein</fullName>
    </submittedName>
</protein>